<accession>A0A345UJ15</accession>
<feature type="chain" id="PRO_5017006370" description="ATP synthase subunit a" evidence="13">
    <location>
        <begin position="25"/>
        <end position="363"/>
    </location>
</feature>
<name>A0A345UJ15_9BACT</name>
<gene>
    <name evidence="11" type="primary">atpB</name>
    <name evidence="14" type="ORF">CYPRO_1203</name>
</gene>
<evidence type="ECO:0000256" key="7">
    <source>
        <dbReference type="ARBA" id="ARBA00022989"/>
    </source>
</evidence>
<dbReference type="InterPro" id="IPR045083">
    <property type="entry name" value="ATP_synth_F0_asu_bact/mt"/>
</dbReference>
<dbReference type="KEGG" id="cprv:CYPRO_1203"/>
<keyword evidence="10 11" id="KW-0066">ATP synthesis</keyword>
<dbReference type="PANTHER" id="PTHR11410">
    <property type="entry name" value="ATP SYNTHASE SUBUNIT A"/>
    <property type="match status" value="1"/>
</dbReference>
<evidence type="ECO:0000313" key="14">
    <source>
        <dbReference type="EMBL" id="AXJ00467.1"/>
    </source>
</evidence>
<dbReference type="SUPFAM" id="SSF81336">
    <property type="entry name" value="F1F0 ATP synthase subunit A"/>
    <property type="match status" value="1"/>
</dbReference>
<feature type="transmembrane region" description="Helical" evidence="11">
    <location>
        <begin position="284"/>
        <end position="311"/>
    </location>
</feature>
<evidence type="ECO:0000256" key="6">
    <source>
        <dbReference type="ARBA" id="ARBA00022781"/>
    </source>
</evidence>
<feature type="transmembrane region" description="Helical" evidence="11">
    <location>
        <begin position="123"/>
        <end position="140"/>
    </location>
</feature>
<comment type="subcellular location">
    <subcellularLocation>
        <location evidence="11 12">Cell membrane</location>
        <topology evidence="11 12">Multi-pass membrane protein</topology>
    </subcellularLocation>
    <subcellularLocation>
        <location evidence="1">Membrane</location>
        <topology evidence="1">Multi-pass membrane protein</topology>
    </subcellularLocation>
</comment>
<dbReference type="NCBIfam" id="TIGR01131">
    <property type="entry name" value="ATP_synt_6_or_A"/>
    <property type="match status" value="1"/>
</dbReference>
<dbReference type="InterPro" id="IPR000568">
    <property type="entry name" value="ATP_synth_F0_asu"/>
</dbReference>
<keyword evidence="7 11" id="KW-1133">Transmembrane helix</keyword>
<dbReference type="PANTHER" id="PTHR11410:SF0">
    <property type="entry name" value="ATP SYNTHASE SUBUNIT A"/>
    <property type="match status" value="1"/>
</dbReference>
<dbReference type="CDD" id="cd00310">
    <property type="entry name" value="ATP-synt_Fo_a_6"/>
    <property type="match status" value="1"/>
</dbReference>
<evidence type="ECO:0000256" key="4">
    <source>
        <dbReference type="ARBA" id="ARBA00022547"/>
    </source>
</evidence>
<dbReference type="GO" id="GO:0045259">
    <property type="term" value="C:proton-transporting ATP synthase complex"/>
    <property type="evidence" value="ECO:0007669"/>
    <property type="project" value="UniProtKB-KW"/>
</dbReference>
<keyword evidence="3 11" id="KW-0813">Transport</keyword>
<feature type="signal peptide" evidence="13">
    <location>
        <begin position="1"/>
        <end position="24"/>
    </location>
</feature>
<comment type="function">
    <text evidence="11 12">Key component of the proton channel; it plays a direct role in the translocation of protons across the membrane.</text>
</comment>
<comment type="similarity">
    <text evidence="2 11 12">Belongs to the ATPase A chain family.</text>
</comment>
<reference evidence="14 15" key="1">
    <citation type="submission" date="2018-03" db="EMBL/GenBank/DDBJ databases">
        <title>Phenotypic and genomic properties of Cyclonatronum proteinivorum gen. nov., sp. nov., a haloalkaliphilic bacteroidete from soda lakes possessing Na+-translocating rhodopsin.</title>
        <authorList>
            <person name="Toshchakov S.V."/>
            <person name="Korzhenkov A."/>
            <person name="Samarov N.I."/>
            <person name="Kublanov I.V."/>
            <person name="Muntyan M.S."/>
            <person name="Sorokin D.Y."/>
        </authorList>
    </citation>
    <scope>NUCLEOTIDE SEQUENCE [LARGE SCALE GENOMIC DNA]</scope>
    <source>
        <strain evidence="14 15">Omega</strain>
    </source>
</reference>
<dbReference type="EMBL" id="CP027806">
    <property type="protein sequence ID" value="AXJ00467.1"/>
    <property type="molecule type" value="Genomic_DNA"/>
</dbReference>
<dbReference type="HAMAP" id="MF_01393">
    <property type="entry name" value="ATP_synth_a_bact"/>
    <property type="match status" value="1"/>
</dbReference>
<evidence type="ECO:0000256" key="8">
    <source>
        <dbReference type="ARBA" id="ARBA00023065"/>
    </source>
</evidence>
<keyword evidence="13" id="KW-0732">Signal</keyword>
<evidence type="ECO:0000313" key="15">
    <source>
        <dbReference type="Proteomes" id="UP000254808"/>
    </source>
</evidence>
<dbReference type="Pfam" id="PF00119">
    <property type="entry name" value="ATP-synt_A"/>
    <property type="match status" value="1"/>
</dbReference>
<dbReference type="AlphaFoldDB" id="A0A345UJ15"/>
<evidence type="ECO:0000256" key="9">
    <source>
        <dbReference type="ARBA" id="ARBA00023136"/>
    </source>
</evidence>
<sequence>MTNLVRTAFLVLALLYVMPVQALAEDNNKDYGDIDVIAKLGDRYYIEFEPLPKLYLPRILIADGIHFFGSTKSAMQSGLFQDAYYIENPQEFVAGVSGPVTYRLVQANGDPVTLDLSISKHVVWFWLAGFLTLFIFGRMAKKYEAGIGRETAPRGAGMNFAEVIIVYLRDEVVKSNIGEEKYKKFAPYLLSCFFMILFMNLFGLAPWGQTPTSDISVTAALALTTFFMVNLNGTKDYWKHVFAMPGIPKFMLIIMIPVEILGLFTKPFALAVRLFANMLSGKMLILSMLGMIFIFAGLYGAGLGLVSAFLWVPFTLFIYALKVFAAFLQAYIFTMFSALFIGMALEDHSHHDEHHHAETAAAH</sequence>
<evidence type="ECO:0000256" key="2">
    <source>
        <dbReference type="ARBA" id="ARBA00006810"/>
    </source>
</evidence>
<dbReference type="PRINTS" id="PR00123">
    <property type="entry name" value="ATPASEA"/>
</dbReference>
<keyword evidence="15" id="KW-1185">Reference proteome</keyword>
<evidence type="ECO:0000256" key="5">
    <source>
        <dbReference type="ARBA" id="ARBA00022692"/>
    </source>
</evidence>
<dbReference type="InterPro" id="IPR023011">
    <property type="entry name" value="ATP_synth_F0_asu_AS"/>
</dbReference>
<protein>
    <recommendedName>
        <fullName evidence="11 12">ATP synthase subunit a</fullName>
    </recommendedName>
    <alternativeName>
        <fullName evidence="11">ATP synthase F0 sector subunit a</fullName>
    </alternativeName>
    <alternativeName>
        <fullName evidence="11">F-ATPase subunit 6</fullName>
    </alternativeName>
</protein>
<organism evidence="14 15">
    <name type="scientific">Cyclonatronum proteinivorum</name>
    <dbReference type="NCBI Taxonomy" id="1457365"/>
    <lineage>
        <taxon>Bacteria</taxon>
        <taxon>Pseudomonadati</taxon>
        <taxon>Balneolota</taxon>
        <taxon>Balneolia</taxon>
        <taxon>Balneolales</taxon>
        <taxon>Cyclonatronaceae</taxon>
        <taxon>Cyclonatronum</taxon>
    </lineage>
</organism>
<feature type="transmembrane region" description="Helical" evidence="11">
    <location>
        <begin position="215"/>
        <end position="234"/>
    </location>
</feature>
<evidence type="ECO:0000256" key="10">
    <source>
        <dbReference type="ARBA" id="ARBA00023310"/>
    </source>
</evidence>
<evidence type="ECO:0000256" key="13">
    <source>
        <dbReference type="SAM" id="SignalP"/>
    </source>
</evidence>
<feature type="transmembrane region" description="Helical" evidence="11">
    <location>
        <begin position="185"/>
        <end position="203"/>
    </location>
</feature>
<keyword evidence="6 11" id="KW-0375">Hydrogen ion transport</keyword>
<dbReference type="Proteomes" id="UP000254808">
    <property type="component" value="Chromosome"/>
</dbReference>
<dbReference type="PROSITE" id="PS00449">
    <property type="entry name" value="ATPASE_A"/>
    <property type="match status" value="1"/>
</dbReference>
<feature type="transmembrane region" description="Helical" evidence="11">
    <location>
        <begin position="246"/>
        <end position="264"/>
    </location>
</feature>
<dbReference type="Gene3D" id="1.20.120.220">
    <property type="entry name" value="ATP synthase, F0 complex, subunit A"/>
    <property type="match status" value="1"/>
</dbReference>
<dbReference type="OrthoDB" id="9809130at2"/>
<evidence type="ECO:0000256" key="1">
    <source>
        <dbReference type="ARBA" id="ARBA00004141"/>
    </source>
</evidence>
<keyword evidence="4 11" id="KW-0138">CF(0)</keyword>
<keyword evidence="9 11" id="KW-0472">Membrane</keyword>
<proteinExistence type="inferred from homology"/>
<feature type="transmembrane region" description="Helical" evidence="11">
    <location>
        <begin position="323"/>
        <end position="345"/>
    </location>
</feature>
<keyword evidence="11" id="KW-1003">Cell membrane</keyword>
<dbReference type="GO" id="GO:0005886">
    <property type="term" value="C:plasma membrane"/>
    <property type="evidence" value="ECO:0007669"/>
    <property type="project" value="UniProtKB-SubCell"/>
</dbReference>
<evidence type="ECO:0000256" key="11">
    <source>
        <dbReference type="HAMAP-Rule" id="MF_01393"/>
    </source>
</evidence>
<keyword evidence="8 11" id="KW-0406">Ion transport</keyword>
<dbReference type="InterPro" id="IPR035908">
    <property type="entry name" value="F0_ATP_A_sf"/>
</dbReference>
<evidence type="ECO:0000256" key="12">
    <source>
        <dbReference type="RuleBase" id="RU000483"/>
    </source>
</evidence>
<dbReference type="GO" id="GO:0046933">
    <property type="term" value="F:proton-transporting ATP synthase activity, rotational mechanism"/>
    <property type="evidence" value="ECO:0007669"/>
    <property type="project" value="UniProtKB-UniRule"/>
</dbReference>
<evidence type="ECO:0000256" key="3">
    <source>
        <dbReference type="ARBA" id="ARBA00022448"/>
    </source>
</evidence>
<keyword evidence="5 11" id="KW-0812">Transmembrane</keyword>
<dbReference type="RefSeq" id="WP_114983745.1">
    <property type="nucleotide sequence ID" value="NZ_CP027806.1"/>
</dbReference>